<dbReference type="Proteomes" id="UP001626550">
    <property type="component" value="Unassembled WGS sequence"/>
</dbReference>
<keyword evidence="4" id="KW-1185">Reference proteome</keyword>
<feature type="domain" description="Tyrosine-protein phosphatase" evidence="1">
    <location>
        <begin position="1"/>
        <end position="168"/>
    </location>
</feature>
<dbReference type="SMART" id="SM00404">
    <property type="entry name" value="PTPc_motif"/>
    <property type="match status" value="1"/>
</dbReference>
<dbReference type="PANTHER" id="PTHR19134:SF449">
    <property type="entry name" value="TYROSINE-PROTEIN PHOSPHATASE 1"/>
    <property type="match status" value="1"/>
</dbReference>
<dbReference type="SMART" id="SM00194">
    <property type="entry name" value="PTPc"/>
    <property type="match status" value="1"/>
</dbReference>
<proteinExistence type="predicted"/>
<dbReference type="SUPFAM" id="SSF52799">
    <property type="entry name" value="(Phosphotyrosine protein) phosphatases II"/>
    <property type="match status" value="1"/>
</dbReference>
<feature type="domain" description="Tyrosine specific protein phosphatases" evidence="2">
    <location>
        <begin position="85"/>
        <end position="159"/>
    </location>
</feature>
<dbReference type="Gene3D" id="3.90.190.10">
    <property type="entry name" value="Protein tyrosine phosphatase superfamily"/>
    <property type="match status" value="1"/>
</dbReference>
<dbReference type="InterPro" id="IPR029021">
    <property type="entry name" value="Prot-tyrosine_phosphatase-like"/>
</dbReference>
<dbReference type="InterPro" id="IPR003595">
    <property type="entry name" value="Tyr_Pase_cat"/>
</dbReference>
<dbReference type="PROSITE" id="PS50055">
    <property type="entry name" value="TYR_PHOSPHATASE_PTP"/>
    <property type="match status" value="1"/>
</dbReference>
<dbReference type="CDD" id="cd00047">
    <property type="entry name" value="PTPc"/>
    <property type="match status" value="1"/>
</dbReference>
<sequence length="176" mass="20468">MFGSLVESEKSKCCKYWPEKEEGIMSFELTPLSKLEVAANEVEEKGSYVVRRFRLVHRVDRTSSEREVEQFHFKNWPDHKCPDLDEFAEFLSAMQQSSQKKNTPVIVHCSAGVGRTGTLIVADSITRNITRQSLLDPIGAILYMRQFRQNQVQNKIQLKFLYDFLSNFITKERRAD</sequence>
<dbReference type="InterPro" id="IPR000242">
    <property type="entry name" value="PTP_cat"/>
</dbReference>
<accession>A0ABD2PIS5</accession>
<evidence type="ECO:0000259" key="2">
    <source>
        <dbReference type="PROSITE" id="PS50056"/>
    </source>
</evidence>
<evidence type="ECO:0000313" key="4">
    <source>
        <dbReference type="Proteomes" id="UP001626550"/>
    </source>
</evidence>
<dbReference type="InterPro" id="IPR000387">
    <property type="entry name" value="Tyr_Pase_dom"/>
</dbReference>
<gene>
    <name evidence="3" type="ORF">Ciccas_014487</name>
</gene>
<dbReference type="EMBL" id="JBJKFK010008655">
    <property type="protein sequence ID" value="KAL3307014.1"/>
    <property type="molecule type" value="Genomic_DNA"/>
</dbReference>
<reference evidence="3 4" key="1">
    <citation type="submission" date="2024-11" db="EMBL/GenBank/DDBJ databases">
        <title>Adaptive evolution of stress response genes in parasites aligns with host niche diversity.</title>
        <authorList>
            <person name="Hahn C."/>
            <person name="Resl P."/>
        </authorList>
    </citation>
    <scope>NUCLEOTIDE SEQUENCE [LARGE SCALE GENOMIC DNA]</scope>
    <source>
        <strain evidence="3">EGGRZ-B1_66</strain>
        <tissue evidence="3">Body</tissue>
    </source>
</reference>
<evidence type="ECO:0000313" key="3">
    <source>
        <dbReference type="EMBL" id="KAL3307014.1"/>
    </source>
</evidence>
<dbReference type="InterPro" id="IPR050348">
    <property type="entry name" value="Protein-Tyr_Phosphatase"/>
</dbReference>
<dbReference type="Pfam" id="PF00102">
    <property type="entry name" value="Y_phosphatase"/>
    <property type="match status" value="1"/>
</dbReference>
<protein>
    <submittedName>
        <fullName evidence="3">Uncharacterized protein</fullName>
    </submittedName>
</protein>
<dbReference type="InterPro" id="IPR016130">
    <property type="entry name" value="Tyr_Pase_AS"/>
</dbReference>
<evidence type="ECO:0000259" key="1">
    <source>
        <dbReference type="PROSITE" id="PS50055"/>
    </source>
</evidence>
<dbReference type="PRINTS" id="PR00700">
    <property type="entry name" value="PRTYPHPHTASE"/>
</dbReference>
<comment type="caution">
    <text evidence="3">The sequence shown here is derived from an EMBL/GenBank/DDBJ whole genome shotgun (WGS) entry which is preliminary data.</text>
</comment>
<dbReference type="PROSITE" id="PS50056">
    <property type="entry name" value="TYR_PHOSPHATASE_2"/>
    <property type="match status" value="1"/>
</dbReference>
<dbReference type="PROSITE" id="PS00383">
    <property type="entry name" value="TYR_PHOSPHATASE_1"/>
    <property type="match status" value="1"/>
</dbReference>
<name>A0ABD2PIS5_9PLAT</name>
<dbReference type="PANTHER" id="PTHR19134">
    <property type="entry name" value="RECEPTOR-TYPE TYROSINE-PROTEIN PHOSPHATASE"/>
    <property type="match status" value="1"/>
</dbReference>
<dbReference type="AlphaFoldDB" id="A0ABD2PIS5"/>
<organism evidence="3 4">
    <name type="scientific">Cichlidogyrus casuarinus</name>
    <dbReference type="NCBI Taxonomy" id="1844966"/>
    <lineage>
        <taxon>Eukaryota</taxon>
        <taxon>Metazoa</taxon>
        <taxon>Spiralia</taxon>
        <taxon>Lophotrochozoa</taxon>
        <taxon>Platyhelminthes</taxon>
        <taxon>Monogenea</taxon>
        <taxon>Monopisthocotylea</taxon>
        <taxon>Dactylogyridea</taxon>
        <taxon>Ancyrocephalidae</taxon>
        <taxon>Cichlidogyrus</taxon>
    </lineage>
</organism>